<gene>
    <name evidence="2" type="ORF">NC653_033912</name>
</gene>
<evidence type="ECO:0000256" key="1">
    <source>
        <dbReference type="SAM" id="MobiDB-lite"/>
    </source>
</evidence>
<dbReference type="AlphaFoldDB" id="A0AAD6Q0X2"/>
<dbReference type="EMBL" id="JAQIZT010000014">
    <property type="protein sequence ID" value="KAJ6973715.1"/>
    <property type="molecule type" value="Genomic_DNA"/>
</dbReference>
<evidence type="ECO:0000313" key="3">
    <source>
        <dbReference type="Proteomes" id="UP001164929"/>
    </source>
</evidence>
<evidence type="ECO:0000313" key="2">
    <source>
        <dbReference type="EMBL" id="KAJ6973715.1"/>
    </source>
</evidence>
<comment type="caution">
    <text evidence="2">The sequence shown here is derived from an EMBL/GenBank/DDBJ whole genome shotgun (WGS) entry which is preliminary data.</text>
</comment>
<organism evidence="2 3">
    <name type="scientific">Populus alba x Populus x berolinensis</name>
    <dbReference type="NCBI Taxonomy" id="444605"/>
    <lineage>
        <taxon>Eukaryota</taxon>
        <taxon>Viridiplantae</taxon>
        <taxon>Streptophyta</taxon>
        <taxon>Embryophyta</taxon>
        <taxon>Tracheophyta</taxon>
        <taxon>Spermatophyta</taxon>
        <taxon>Magnoliopsida</taxon>
        <taxon>eudicotyledons</taxon>
        <taxon>Gunneridae</taxon>
        <taxon>Pentapetalae</taxon>
        <taxon>rosids</taxon>
        <taxon>fabids</taxon>
        <taxon>Malpighiales</taxon>
        <taxon>Salicaceae</taxon>
        <taxon>Saliceae</taxon>
        <taxon>Populus</taxon>
    </lineage>
</organism>
<reference evidence="2" key="1">
    <citation type="journal article" date="2023" name="Mol. Ecol. Resour.">
        <title>Chromosome-level genome assembly of a triploid poplar Populus alba 'Berolinensis'.</title>
        <authorList>
            <person name="Chen S."/>
            <person name="Yu Y."/>
            <person name="Wang X."/>
            <person name="Wang S."/>
            <person name="Zhang T."/>
            <person name="Zhou Y."/>
            <person name="He R."/>
            <person name="Meng N."/>
            <person name="Wang Y."/>
            <person name="Liu W."/>
            <person name="Liu Z."/>
            <person name="Liu J."/>
            <person name="Guo Q."/>
            <person name="Huang H."/>
            <person name="Sederoff R.R."/>
            <person name="Wang G."/>
            <person name="Qu G."/>
            <person name="Chen S."/>
        </authorList>
    </citation>
    <scope>NUCLEOTIDE SEQUENCE</scope>
    <source>
        <strain evidence="2">SC-2020</strain>
    </source>
</reference>
<dbReference type="Proteomes" id="UP001164929">
    <property type="component" value="Chromosome 14"/>
</dbReference>
<accession>A0AAD6Q0X2</accession>
<feature type="compositionally biased region" description="Gly residues" evidence="1">
    <location>
        <begin position="11"/>
        <end position="21"/>
    </location>
</feature>
<feature type="region of interest" description="Disordered" evidence="1">
    <location>
        <begin position="1"/>
        <end position="21"/>
    </location>
</feature>
<keyword evidence="3" id="KW-1185">Reference proteome</keyword>
<protein>
    <submittedName>
        <fullName evidence="2">Uncharacterized protein</fullName>
    </submittedName>
</protein>
<proteinExistence type="predicted"/>
<sequence>MEVDDFDATGRGVGGFGCTGI</sequence>
<name>A0AAD6Q0X2_9ROSI</name>